<organism evidence="2">
    <name type="scientific">Arundo donax</name>
    <name type="common">Giant reed</name>
    <name type="synonym">Donax arundinaceus</name>
    <dbReference type="NCBI Taxonomy" id="35708"/>
    <lineage>
        <taxon>Eukaryota</taxon>
        <taxon>Viridiplantae</taxon>
        <taxon>Streptophyta</taxon>
        <taxon>Embryophyta</taxon>
        <taxon>Tracheophyta</taxon>
        <taxon>Spermatophyta</taxon>
        <taxon>Magnoliopsida</taxon>
        <taxon>Liliopsida</taxon>
        <taxon>Poales</taxon>
        <taxon>Poaceae</taxon>
        <taxon>PACMAD clade</taxon>
        <taxon>Arundinoideae</taxon>
        <taxon>Arundineae</taxon>
        <taxon>Arundo</taxon>
    </lineage>
</organism>
<reference evidence="2" key="2">
    <citation type="journal article" date="2015" name="Data Brief">
        <title>Shoot transcriptome of the giant reed, Arundo donax.</title>
        <authorList>
            <person name="Barrero R.A."/>
            <person name="Guerrero F.D."/>
            <person name="Moolhuijzen P."/>
            <person name="Goolsby J.A."/>
            <person name="Tidwell J."/>
            <person name="Bellgard S.E."/>
            <person name="Bellgard M.I."/>
        </authorList>
    </citation>
    <scope>NUCLEOTIDE SEQUENCE</scope>
    <source>
        <tissue evidence="2">Shoot tissue taken approximately 20 cm above the soil surface</tissue>
    </source>
</reference>
<protein>
    <submittedName>
        <fullName evidence="2">Uncharacterized protein</fullName>
    </submittedName>
</protein>
<dbReference type="EMBL" id="GBRH01263416">
    <property type="protein sequence ID" value="JAD34479.1"/>
    <property type="molecule type" value="Transcribed_RNA"/>
</dbReference>
<reference evidence="2" key="1">
    <citation type="submission" date="2014-09" db="EMBL/GenBank/DDBJ databases">
        <authorList>
            <person name="Magalhaes I.L.F."/>
            <person name="Oliveira U."/>
            <person name="Santos F.R."/>
            <person name="Vidigal T.H.D.A."/>
            <person name="Brescovit A.D."/>
            <person name="Santos A.J."/>
        </authorList>
    </citation>
    <scope>NUCLEOTIDE SEQUENCE</scope>
    <source>
        <tissue evidence="2">Shoot tissue taken approximately 20 cm above the soil surface</tissue>
    </source>
</reference>
<sequence length="39" mass="4622">MKKKKLLNGSLQKCHDKHYDRFRNTGKHQLSPHSFGDIK</sequence>
<proteinExistence type="predicted"/>
<name>A0A0A8Z4Z8_ARUDO</name>
<feature type="region of interest" description="Disordered" evidence="1">
    <location>
        <begin position="20"/>
        <end position="39"/>
    </location>
</feature>
<dbReference type="AlphaFoldDB" id="A0A0A8Z4Z8"/>
<evidence type="ECO:0000256" key="1">
    <source>
        <dbReference type="SAM" id="MobiDB-lite"/>
    </source>
</evidence>
<accession>A0A0A8Z4Z8</accession>
<evidence type="ECO:0000313" key="2">
    <source>
        <dbReference type="EMBL" id="JAD34479.1"/>
    </source>
</evidence>